<keyword evidence="3" id="KW-0862">Zinc</keyword>
<dbReference type="InterPro" id="IPR031640">
    <property type="entry name" value="Glu_dehyd_C"/>
</dbReference>
<evidence type="ECO:0000256" key="4">
    <source>
        <dbReference type="ARBA" id="ARBA00023002"/>
    </source>
</evidence>
<keyword evidence="7" id="KW-1185">Reference proteome</keyword>
<gene>
    <name evidence="6" type="ORF">OJ962_13135</name>
</gene>
<protein>
    <submittedName>
        <fullName evidence="6">Zinc-binding dehydrogenase</fullName>
    </submittedName>
</protein>
<evidence type="ECO:0000256" key="3">
    <source>
        <dbReference type="ARBA" id="ARBA00022833"/>
    </source>
</evidence>
<comment type="caution">
    <text evidence="6">The sequence shown here is derived from an EMBL/GenBank/DDBJ whole genome shotgun (WGS) entry which is preliminary data.</text>
</comment>
<evidence type="ECO:0000313" key="6">
    <source>
        <dbReference type="EMBL" id="MDA0138440.1"/>
    </source>
</evidence>
<dbReference type="InterPro" id="IPR011032">
    <property type="entry name" value="GroES-like_sf"/>
</dbReference>
<accession>A0ABT4RIX3</accession>
<evidence type="ECO:0000259" key="5">
    <source>
        <dbReference type="Pfam" id="PF16912"/>
    </source>
</evidence>
<keyword evidence="2" id="KW-0479">Metal-binding</keyword>
<dbReference type="Gene3D" id="3.90.180.10">
    <property type="entry name" value="Medium-chain alcohol dehydrogenases, catalytic domain"/>
    <property type="match status" value="1"/>
</dbReference>
<evidence type="ECO:0000313" key="7">
    <source>
        <dbReference type="Proteomes" id="UP001147700"/>
    </source>
</evidence>
<organism evidence="6 7">
    <name type="scientific">Solirubrobacter deserti</name>
    <dbReference type="NCBI Taxonomy" id="2282478"/>
    <lineage>
        <taxon>Bacteria</taxon>
        <taxon>Bacillati</taxon>
        <taxon>Actinomycetota</taxon>
        <taxon>Thermoleophilia</taxon>
        <taxon>Solirubrobacterales</taxon>
        <taxon>Solirubrobacteraceae</taxon>
        <taxon>Solirubrobacter</taxon>
    </lineage>
</organism>
<dbReference type="InterPro" id="IPR036291">
    <property type="entry name" value="NAD(P)-bd_dom_sf"/>
</dbReference>
<reference evidence="6" key="1">
    <citation type="submission" date="2022-10" db="EMBL/GenBank/DDBJ databases">
        <title>The WGS of Solirubrobacter sp. CPCC 204708.</title>
        <authorList>
            <person name="Jiang Z."/>
        </authorList>
    </citation>
    <scope>NUCLEOTIDE SEQUENCE</scope>
    <source>
        <strain evidence="6">CPCC 204708</strain>
    </source>
</reference>
<proteinExistence type="predicted"/>
<dbReference type="SUPFAM" id="SSF51735">
    <property type="entry name" value="NAD(P)-binding Rossmann-fold domains"/>
    <property type="match status" value="1"/>
</dbReference>
<keyword evidence="4" id="KW-0560">Oxidoreductase</keyword>
<dbReference type="EMBL" id="JAPCID010000016">
    <property type="protein sequence ID" value="MDA0138440.1"/>
    <property type="molecule type" value="Genomic_DNA"/>
</dbReference>
<sequence>MWAYAIIAPGRLERVEVPVPVAGAGQRLVRLRAGGICGSDLPMFRGRRSQHFIDNTGDPGFPLHEVVGDAEDGTRVVGWPAGHRGLAEWFVADADQVIAVDSDLSDVEATVIQPLCTVLHALDRLGDVTGRRAAVIGLGSIGLLFAHVLSRRGALVSGVDRVDRRAFAEPFGLREVRWDDATALPHDAFHVVIEAVGHQTHTLSAAVDALAPDGTLYAFGVPDDTHYPFPFTPFFRKNGTLLSGVTVERASALRAARAYLLEHRELLGAYITDVLPVTRAQEAFELAVAPTIGRAKIVLSVADVDA</sequence>
<dbReference type="PANTHER" id="PTHR43401">
    <property type="entry name" value="L-THREONINE 3-DEHYDROGENASE"/>
    <property type="match status" value="1"/>
</dbReference>
<evidence type="ECO:0000256" key="1">
    <source>
        <dbReference type="ARBA" id="ARBA00001947"/>
    </source>
</evidence>
<dbReference type="Proteomes" id="UP001147700">
    <property type="component" value="Unassembled WGS sequence"/>
</dbReference>
<feature type="domain" description="Glucose dehydrogenase C-terminal" evidence="5">
    <location>
        <begin position="129"/>
        <end position="285"/>
    </location>
</feature>
<name>A0ABT4RIX3_9ACTN</name>
<evidence type="ECO:0000256" key="2">
    <source>
        <dbReference type="ARBA" id="ARBA00022723"/>
    </source>
</evidence>
<dbReference type="InterPro" id="IPR050129">
    <property type="entry name" value="Zn_alcohol_dh"/>
</dbReference>
<dbReference type="Pfam" id="PF16912">
    <property type="entry name" value="Glu_dehyd_C"/>
    <property type="match status" value="1"/>
</dbReference>
<dbReference type="RefSeq" id="WP_202958449.1">
    <property type="nucleotide sequence ID" value="NZ_JAPCID010000016.1"/>
</dbReference>
<dbReference type="PANTHER" id="PTHR43401:SF2">
    <property type="entry name" value="L-THREONINE 3-DEHYDROGENASE"/>
    <property type="match status" value="1"/>
</dbReference>
<dbReference type="SUPFAM" id="SSF50129">
    <property type="entry name" value="GroES-like"/>
    <property type="match status" value="1"/>
</dbReference>
<comment type="cofactor">
    <cofactor evidence="1">
        <name>Zn(2+)</name>
        <dbReference type="ChEBI" id="CHEBI:29105"/>
    </cofactor>
</comment>